<sequence length="275" mass="32493">MDAYFYIALYSLSFYNYSHLYVSESLLQEKLITKAYFWEIVKILQKGFIIVFLTFYEDLIIIKAALIFIITFVYSIFTKKFKPYKLSYLNFIDEISTLVCETSIVLGMIIYSASNSDNQEIIWPFYIILIFINIVFITVILWEIILAQIEDQQENIDKIRDKINKKLPHLQTKNWLFRRLLTNRGEQQKRNISCKKLGLILGQYKISIVDQFDIQSLQKIEDLNDKPSESDKKDTQNNIEYISKSKVYPEFITINEIENNNEQNAQDKSKSNDVS</sequence>
<evidence type="ECO:0000256" key="1">
    <source>
        <dbReference type="SAM" id="Phobius"/>
    </source>
</evidence>
<feature type="transmembrane region" description="Helical" evidence="1">
    <location>
        <begin position="123"/>
        <end position="146"/>
    </location>
</feature>
<protein>
    <recommendedName>
        <fullName evidence="4">Transmembrane protein</fullName>
    </recommendedName>
</protein>
<evidence type="ECO:0008006" key="4">
    <source>
        <dbReference type="Google" id="ProtNLM"/>
    </source>
</evidence>
<accession>A0A8S1R8T0</accession>
<keyword evidence="1" id="KW-0472">Membrane</keyword>
<gene>
    <name evidence="2" type="ORF">PSON_ATCC_30995.1.T1530032</name>
</gene>
<feature type="transmembrane region" description="Helical" evidence="1">
    <location>
        <begin position="59"/>
        <end position="77"/>
    </location>
</feature>
<dbReference type="AlphaFoldDB" id="A0A8S1R8T0"/>
<reference evidence="2" key="1">
    <citation type="submission" date="2021-01" db="EMBL/GenBank/DDBJ databases">
        <authorList>
            <consortium name="Genoscope - CEA"/>
            <person name="William W."/>
        </authorList>
    </citation>
    <scope>NUCLEOTIDE SEQUENCE</scope>
</reference>
<name>A0A8S1R8T0_9CILI</name>
<proteinExistence type="predicted"/>
<evidence type="ECO:0000313" key="2">
    <source>
        <dbReference type="EMBL" id="CAD8124696.1"/>
    </source>
</evidence>
<dbReference type="PANTHER" id="PTHR11319:SF35">
    <property type="entry name" value="OUTER MEMBRANE PROTEIN PMPC-RELATED"/>
    <property type="match status" value="1"/>
</dbReference>
<evidence type="ECO:0000313" key="3">
    <source>
        <dbReference type="Proteomes" id="UP000692954"/>
    </source>
</evidence>
<keyword evidence="1" id="KW-0812">Transmembrane</keyword>
<feature type="transmembrane region" description="Helical" evidence="1">
    <location>
        <begin position="89"/>
        <end position="111"/>
    </location>
</feature>
<keyword evidence="3" id="KW-1185">Reference proteome</keyword>
<dbReference type="PANTHER" id="PTHR11319">
    <property type="entry name" value="G PROTEIN-COUPLED RECEPTOR-RELATED"/>
    <property type="match status" value="1"/>
</dbReference>
<organism evidence="2 3">
    <name type="scientific">Paramecium sonneborni</name>
    <dbReference type="NCBI Taxonomy" id="65129"/>
    <lineage>
        <taxon>Eukaryota</taxon>
        <taxon>Sar</taxon>
        <taxon>Alveolata</taxon>
        <taxon>Ciliophora</taxon>
        <taxon>Intramacronucleata</taxon>
        <taxon>Oligohymenophorea</taxon>
        <taxon>Peniculida</taxon>
        <taxon>Parameciidae</taxon>
        <taxon>Paramecium</taxon>
    </lineage>
</organism>
<dbReference type="Proteomes" id="UP000692954">
    <property type="component" value="Unassembled WGS sequence"/>
</dbReference>
<dbReference type="EMBL" id="CAJJDN010000153">
    <property type="protein sequence ID" value="CAD8124696.1"/>
    <property type="molecule type" value="Genomic_DNA"/>
</dbReference>
<dbReference type="OrthoDB" id="10657627at2759"/>
<keyword evidence="1" id="KW-1133">Transmembrane helix</keyword>
<comment type="caution">
    <text evidence="2">The sequence shown here is derived from an EMBL/GenBank/DDBJ whole genome shotgun (WGS) entry which is preliminary data.</text>
</comment>